<dbReference type="Gene3D" id="3.40.50.12780">
    <property type="entry name" value="N-terminal domain of ligase-like"/>
    <property type="match status" value="1"/>
</dbReference>
<name>A0ABP6H6L6_9ACTN</name>
<dbReference type="Proteomes" id="UP001501842">
    <property type="component" value="Unassembled WGS sequence"/>
</dbReference>
<dbReference type="InterPro" id="IPR042099">
    <property type="entry name" value="ANL_N_sf"/>
</dbReference>
<dbReference type="CDD" id="cd04433">
    <property type="entry name" value="AFD_class_I"/>
    <property type="match status" value="1"/>
</dbReference>
<protein>
    <submittedName>
        <fullName evidence="3">AMP-binding protein</fullName>
    </submittedName>
</protein>
<proteinExistence type="predicted"/>
<dbReference type="Pfam" id="PF00501">
    <property type="entry name" value="AMP-binding"/>
    <property type="match status" value="1"/>
</dbReference>
<dbReference type="SUPFAM" id="SSF56801">
    <property type="entry name" value="Acetyl-CoA synthetase-like"/>
    <property type="match status" value="1"/>
</dbReference>
<dbReference type="PANTHER" id="PTHR43201:SF32">
    <property type="entry name" value="2-SUCCINYLBENZOATE--COA LIGASE, CHLOROPLASTIC_PEROXISOMAL"/>
    <property type="match status" value="1"/>
</dbReference>
<evidence type="ECO:0000259" key="1">
    <source>
        <dbReference type="Pfam" id="PF00501"/>
    </source>
</evidence>
<evidence type="ECO:0000313" key="4">
    <source>
        <dbReference type="Proteomes" id="UP001501842"/>
    </source>
</evidence>
<feature type="domain" description="AMP-dependent synthetase/ligase" evidence="1">
    <location>
        <begin position="8"/>
        <end position="359"/>
    </location>
</feature>
<dbReference type="EMBL" id="BAAATZ010000033">
    <property type="protein sequence ID" value="GAA2736579.1"/>
    <property type="molecule type" value="Genomic_DNA"/>
</dbReference>
<organism evidence="3 4">
    <name type="scientific">Actinocorallia aurantiaca</name>
    <dbReference type="NCBI Taxonomy" id="46204"/>
    <lineage>
        <taxon>Bacteria</taxon>
        <taxon>Bacillati</taxon>
        <taxon>Actinomycetota</taxon>
        <taxon>Actinomycetes</taxon>
        <taxon>Streptosporangiales</taxon>
        <taxon>Thermomonosporaceae</taxon>
        <taxon>Actinocorallia</taxon>
    </lineage>
</organism>
<feature type="domain" description="AMP-binding enzyme C-terminal" evidence="2">
    <location>
        <begin position="405"/>
        <end position="478"/>
    </location>
</feature>
<dbReference type="Pfam" id="PF13193">
    <property type="entry name" value="AMP-binding_C"/>
    <property type="match status" value="1"/>
</dbReference>
<dbReference type="PANTHER" id="PTHR43201">
    <property type="entry name" value="ACYL-COA SYNTHETASE"/>
    <property type="match status" value="1"/>
</dbReference>
<dbReference type="InterPro" id="IPR000873">
    <property type="entry name" value="AMP-dep_synth/lig_dom"/>
</dbReference>
<dbReference type="InterPro" id="IPR045851">
    <property type="entry name" value="AMP-bd_C_sf"/>
</dbReference>
<sequence>MAALDGTAPETPVIEFRDGWTAWGDLVKTGAAVEAELVRLGLGRGGRVGVVLENRPESVAVLRLILSSERCLTSFNPLQPPERLCADVLRTAAPVVFASSEVWTRPGFAEAVASAGGLGFGLDGATVTPVDLPHSPEPGTPRVEAPGVAVELTTSGTTGTPKRIPLTYRQIESALGSAAGHMAAGRSERAPFTGGIGLLTTPMVHIGGLWAALQVLVQARRLSMLERFTVDGWRDMVRRHRPKVAGLPPTAIRAVLDADVPPEDLASLVALNAGAAPLRPELADAFQERYGIAILIVYGATEFSGGVAGWSLRDHRTWWKEKRGSVGRAFPGVELRVVGDDGSPLATGEQGVLEIRTPQAGGEGGWTRTSDLARIDADGFVFLVGRADDTIIRGGFKIRPATVVEVLERHPAVAEAAVAPLPDARLGQVPVAAFETARGMEPPAEEDLRAWCRRGLMPYEVPTRFLPVEALPRGISQKVDRAGLLALFHPDEP</sequence>
<evidence type="ECO:0000313" key="3">
    <source>
        <dbReference type="EMBL" id="GAA2736579.1"/>
    </source>
</evidence>
<keyword evidence="4" id="KW-1185">Reference proteome</keyword>
<evidence type="ECO:0000259" key="2">
    <source>
        <dbReference type="Pfam" id="PF13193"/>
    </source>
</evidence>
<accession>A0ABP6H6L6</accession>
<dbReference type="InterPro" id="IPR025110">
    <property type="entry name" value="AMP-bd_C"/>
</dbReference>
<dbReference type="Gene3D" id="3.30.300.30">
    <property type="match status" value="1"/>
</dbReference>
<gene>
    <name evidence="3" type="ORF">GCM10010439_64000</name>
</gene>
<comment type="caution">
    <text evidence="3">The sequence shown here is derived from an EMBL/GenBank/DDBJ whole genome shotgun (WGS) entry which is preliminary data.</text>
</comment>
<reference evidence="4" key="1">
    <citation type="journal article" date="2019" name="Int. J. Syst. Evol. Microbiol.">
        <title>The Global Catalogue of Microorganisms (GCM) 10K type strain sequencing project: providing services to taxonomists for standard genome sequencing and annotation.</title>
        <authorList>
            <consortium name="The Broad Institute Genomics Platform"/>
            <consortium name="The Broad Institute Genome Sequencing Center for Infectious Disease"/>
            <person name="Wu L."/>
            <person name="Ma J."/>
        </authorList>
    </citation>
    <scope>NUCLEOTIDE SEQUENCE [LARGE SCALE GENOMIC DNA]</scope>
    <source>
        <strain evidence="4">JCM 8201</strain>
    </source>
</reference>